<dbReference type="InterPro" id="IPR000792">
    <property type="entry name" value="Tscrpt_reg_LuxR_C"/>
</dbReference>
<evidence type="ECO:0000313" key="5">
    <source>
        <dbReference type="EMBL" id="MCT8974248.1"/>
    </source>
</evidence>
<proteinExistence type="predicted"/>
<dbReference type="Proteomes" id="UP001320898">
    <property type="component" value="Unassembled WGS sequence"/>
</dbReference>
<feature type="domain" description="HTH luxR-type" evidence="4">
    <location>
        <begin position="286"/>
        <end position="351"/>
    </location>
</feature>
<gene>
    <name evidence="5" type="ORF">MUB46_20470</name>
</gene>
<dbReference type="RefSeq" id="WP_261617834.1">
    <property type="nucleotide sequence ID" value="NZ_JALIDZ010000011.1"/>
</dbReference>
<dbReference type="PROSITE" id="PS00622">
    <property type="entry name" value="HTH_LUXR_1"/>
    <property type="match status" value="1"/>
</dbReference>
<dbReference type="InterPro" id="IPR036388">
    <property type="entry name" value="WH-like_DNA-bd_sf"/>
</dbReference>
<sequence length="364" mass="40574">MAGVENESGIDPPGIAGQSAVLCELADMIRFVGKPEFYDRASQMLAGALRCKRRLVMRYSAYDKPAFIVNEALNDDGVAFYLAGIYRIDPLHRHVRSSVAPTVVNLRSLAHEIDEKYFLELSKMSIFDEIAVVLPAYGGVTIAFCCERHRVRFEPQDYNLANAFLPLLDALHKLHMDRLFSAARALGRERLTENFGDALLVLDRRGDVAYANEAWSNNTDAANALPQVVRQIADSGPGHLQLDGQQVIHWEQLPPDFSLAPCGHLVILEHRSPGPLATSGDAALEAFCRQKELTPREAEIVRLSFVGLPNAAIAKQLGVSVGTVKNHRWRLYYKLDITTERELFHQFLSTLIAIENSECELEAH</sequence>
<evidence type="ECO:0000256" key="1">
    <source>
        <dbReference type="ARBA" id="ARBA00023015"/>
    </source>
</evidence>
<accession>A0AAW5R6E7</accession>
<organism evidence="5 6">
    <name type="scientific">Microbaculum marinisediminis</name>
    <dbReference type="NCBI Taxonomy" id="2931392"/>
    <lineage>
        <taxon>Bacteria</taxon>
        <taxon>Pseudomonadati</taxon>
        <taxon>Pseudomonadota</taxon>
        <taxon>Alphaproteobacteria</taxon>
        <taxon>Hyphomicrobiales</taxon>
        <taxon>Tepidamorphaceae</taxon>
        <taxon>Microbaculum</taxon>
    </lineage>
</organism>
<dbReference type="AlphaFoldDB" id="A0AAW5R6E7"/>
<comment type="caution">
    <text evidence="5">The sequence shown here is derived from an EMBL/GenBank/DDBJ whole genome shotgun (WGS) entry which is preliminary data.</text>
</comment>
<dbReference type="CDD" id="cd06170">
    <property type="entry name" value="LuxR_C_like"/>
    <property type="match status" value="1"/>
</dbReference>
<name>A0AAW5R6E7_9HYPH</name>
<dbReference type="PANTHER" id="PTHR44688:SF16">
    <property type="entry name" value="DNA-BINDING TRANSCRIPTIONAL ACTIVATOR DEVR_DOSR"/>
    <property type="match status" value="1"/>
</dbReference>
<dbReference type="InterPro" id="IPR016032">
    <property type="entry name" value="Sig_transdc_resp-reg_C-effctor"/>
</dbReference>
<dbReference type="Pfam" id="PF00196">
    <property type="entry name" value="GerE"/>
    <property type="match status" value="1"/>
</dbReference>
<evidence type="ECO:0000256" key="3">
    <source>
        <dbReference type="ARBA" id="ARBA00023163"/>
    </source>
</evidence>
<dbReference type="GO" id="GO:0006355">
    <property type="term" value="P:regulation of DNA-templated transcription"/>
    <property type="evidence" value="ECO:0007669"/>
    <property type="project" value="InterPro"/>
</dbReference>
<keyword evidence="3" id="KW-0804">Transcription</keyword>
<dbReference type="SMART" id="SM00421">
    <property type="entry name" value="HTH_LUXR"/>
    <property type="match status" value="1"/>
</dbReference>
<dbReference type="GO" id="GO:0003677">
    <property type="term" value="F:DNA binding"/>
    <property type="evidence" value="ECO:0007669"/>
    <property type="project" value="UniProtKB-KW"/>
</dbReference>
<evidence type="ECO:0000313" key="6">
    <source>
        <dbReference type="Proteomes" id="UP001320898"/>
    </source>
</evidence>
<protein>
    <submittedName>
        <fullName evidence="5">Helix-turn-helix transcriptional regulator</fullName>
    </submittedName>
</protein>
<dbReference type="SUPFAM" id="SSF46894">
    <property type="entry name" value="C-terminal effector domain of the bipartite response regulators"/>
    <property type="match status" value="1"/>
</dbReference>
<reference evidence="5 6" key="1">
    <citation type="submission" date="2022-04" db="EMBL/GenBank/DDBJ databases">
        <authorList>
            <person name="Ye Y.-Q."/>
            <person name="Du Z.-J."/>
        </authorList>
    </citation>
    <scope>NUCLEOTIDE SEQUENCE [LARGE SCALE GENOMIC DNA]</scope>
    <source>
        <strain evidence="5 6">A6E488</strain>
    </source>
</reference>
<keyword evidence="2" id="KW-0238">DNA-binding</keyword>
<dbReference type="PRINTS" id="PR00038">
    <property type="entry name" value="HTHLUXR"/>
</dbReference>
<dbReference type="PROSITE" id="PS50043">
    <property type="entry name" value="HTH_LUXR_2"/>
    <property type="match status" value="1"/>
</dbReference>
<dbReference type="EMBL" id="JALIDZ010000011">
    <property type="protein sequence ID" value="MCT8974248.1"/>
    <property type="molecule type" value="Genomic_DNA"/>
</dbReference>
<dbReference type="Gene3D" id="1.10.10.10">
    <property type="entry name" value="Winged helix-like DNA-binding domain superfamily/Winged helix DNA-binding domain"/>
    <property type="match status" value="1"/>
</dbReference>
<keyword evidence="1" id="KW-0805">Transcription regulation</keyword>
<evidence type="ECO:0000256" key="2">
    <source>
        <dbReference type="ARBA" id="ARBA00023125"/>
    </source>
</evidence>
<keyword evidence="6" id="KW-1185">Reference proteome</keyword>
<dbReference type="PANTHER" id="PTHR44688">
    <property type="entry name" value="DNA-BINDING TRANSCRIPTIONAL ACTIVATOR DEVR_DOSR"/>
    <property type="match status" value="1"/>
</dbReference>
<evidence type="ECO:0000259" key="4">
    <source>
        <dbReference type="PROSITE" id="PS50043"/>
    </source>
</evidence>